<dbReference type="Gene3D" id="1.10.357.10">
    <property type="entry name" value="Tetracycline Repressor, domain 2"/>
    <property type="match status" value="1"/>
</dbReference>
<organism evidence="4 5">
    <name type="scientific">Sphingobium chlorophenolicum</name>
    <dbReference type="NCBI Taxonomy" id="46429"/>
    <lineage>
        <taxon>Bacteria</taxon>
        <taxon>Pseudomonadati</taxon>
        <taxon>Pseudomonadota</taxon>
        <taxon>Alphaproteobacteria</taxon>
        <taxon>Sphingomonadales</taxon>
        <taxon>Sphingomonadaceae</taxon>
        <taxon>Sphingobium</taxon>
    </lineage>
</organism>
<evidence type="ECO:0000313" key="5">
    <source>
        <dbReference type="Proteomes" id="UP000028411"/>
    </source>
</evidence>
<accession>A0A081RFB3</accession>
<sequence length="108" mass="12153">MIVACRSFAIKEPSLYNVMFGDLGRAWQAPVESRRQAWRSFENLRDTVGLCLPPEGAAEARKVSLRLWAAMHGVVSLELRKLLGNAEDCGKLYQLAVDSVRDTYGLRR</sequence>
<gene>
    <name evidence="4" type="ORF">BV95_01758</name>
</gene>
<dbReference type="OrthoDB" id="7056813at2"/>
<dbReference type="AlphaFoldDB" id="A0A081RFB3"/>
<dbReference type="SUPFAM" id="SSF48498">
    <property type="entry name" value="Tetracyclin repressor-like, C-terminal domain"/>
    <property type="match status" value="1"/>
</dbReference>
<evidence type="ECO:0000256" key="2">
    <source>
        <dbReference type="ARBA" id="ARBA00023163"/>
    </source>
</evidence>
<dbReference type="EMBL" id="JFHR01000016">
    <property type="protein sequence ID" value="KEQ53886.1"/>
    <property type="molecule type" value="Genomic_DNA"/>
</dbReference>
<proteinExistence type="predicted"/>
<keyword evidence="1" id="KW-0805">Transcription regulation</keyword>
<dbReference type="Pfam" id="PF13305">
    <property type="entry name" value="TetR_C_33"/>
    <property type="match status" value="1"/>
</dbReference>
<evidence type="ECO:0000259" key="3">
    <source>
        <dbReference type="Pfam" id="PF13305"/>
    </source>
</evidence>
<comment type="caution">
    <text evidence="4">The sequence shown here is derived from an EMBL/GenBank/DDBJ whole genome shotgun (WGS) entry which is preliminary data.</text>
</comment>
<dbReference type="RefSeq" id="WP_156028620.1">
    <property type="nucleotide sequence ID" value="NZ_JFHR01000016.1"/>
</dbReference>
<evidence type="ECO:0000313" key="4">
    <source>
        <dbReference type="EMBL" id="KEQ53886.1"/>
    </source>
</evidence>
<keyword evidence="2" id="KW-0804">Transcription</keyword>
<name>A0A081RFB3_SPHCR</name>
<dbReference type="Proteomes" id="UP000028411">
    <property type="component" value="Unassembled WGS sequence"/>
</dbReference>
<evidence type="ECO:0000256" key="1">
    <source>
        <dbReference type="ARBA" id="ARBA00023015"/>
    </source>
</evidence>
<reference evidence="4 5" key="1">
    <citation type="submission" date="2014-02" db="EMBL/GenBank/DDBJ databases">
        <title>Whole genome sequence of Sphingobium chlorophenolicum NBRC 16172.</title>
        <authorList>
            <person name="Gan H.M."/>
            <person name="Gan H.Y."/>
            <person name="Chew T.H."/>
            <person name="Savka M.A."/>
        </authorList>
    </citation>
    <scope>NUCLEOTIDE SEQUENCE [LARGE SCALE GENOMIC DNA]</scope>
    <source>
        <strain evidence="4 5">NBRC 16172</strain>
    </source>
</reference>
<dbReference type="InterPro" id="IPR036271">
    <property type="entry name" value="Tet_transcr_reg_TetR-rel_C_sf"/>
</dbReference>
<feature type="domain" description="HTH-type transcriptional regulator MT1864/Rv1816-like C-terminal" evidence="3">
    <location>
        <begin position="3"/>
        <end position="99"/>
    </location>
</feature>
<protein>
    <submittedName>
        <fullName evidence="4">Regulatory protein TetR</fullName>
    </submittedName>
</protein>
<dbReference type="InterPro" id="IPR025996">
    <property type="entry name" value="MT1864/Rv1816-like_C"/>
</dbReference>